<reference evidence="2" key="1">
    <citation type="submission" date="2020-10" db="EMBL/GenBank/DDBJ databases">
        <authorList>
            <person name="Castelo-Branco R."/>
            <person name="Eusebio N."/>
            <person name="Adriana R."/>
            <person name="Vieira A."/>
            <person name="Brugerolle De Fraissinette N."/>
            <person name="Rezende De Castro R."/>
            <person name="Schneider M.P."/>
            <person name="Vasconcelos V."/>
            <person name="Leao P.N."/>
        </authorList>
    </citation>
    <scope>NUCLEOTIDE SEQUENCE</scope>
    <source>
        <strain evidence="2">LEGE 11467</strain>
    </source>
</reference>
<comment type="caution">
    <text evidence="2">The sequence shown here is derived from an EMBL/GenBank/DDBJ whole genome shotgun (WGS) entry which is preliminary data.</text>
</comment>
<name>A0A928VTY8_9CYAN</name>
<organism evidence="2 3">
    <name type="scientific">Zarconia navalis LEGE 11467</name>
    <dbReference type="NCBI Taxonomy" id="1828826"/>
    <lineage>
        <taxon>Bacteria</taxon>
        <taxon>Bacillati</taxon>
        <taxon>Cyanobacteriota</taxon>
        <taxon>Cyanophyceae</taxon>
        <taxon>Oscillatoriophycideae</taxon>
        <taxon>Oscillatoriales</taxon>
        <taxon>Oscillatoriales incertae sedis</taxon>
        <taxon>Zarconia</taxon>
        <taxon>Zarconia navalis</taxon>
    </lineage>
</organism>
<dbReference type="Gene3D" id="3.40.50.300">
    <property type="entry name" value="P-loop containing nucleotide triphosphate hydrolases"/>
    <property type="match status" value="1"/>
</dbReference>
<keyword evidence="1" id="KW-0472">Membrane</keyword>
<proteinExistence type="predicted"/>
<dbReference type="EMBL" id="JADEXN010000055">
    <property type="protein sequence ID" value="MBE9040101.1"/>
    <property type="molecule type" value="Genomic_DNA"/>
</dbReference>
<feature type="transmembrane region" description="Helical" evidence="1">
    <location>
        <begin position="422"/>
        <end position="446"/>
    </location>
</feature>
<sequence length="809" mass="93781">MEKNLFPQDYNYQVGGCLPEEALTYVTRTADSELLRALKQGKFCYVLNCRQMGKSSLRVQTKKELEKQDIACVVIDLNEIGTNGVTAEQWYSSIVAIITRSLSLQNNFLWREWWKKNKHLSVVNRLTQFLRDVVLTKVNKDIVILIDEIDTILSLDFAYDDFFTFIRSWYENRVNQPINQRLTFAVFGVTEPSNLISKKGKASFNIDVREIELHGFEVKEVTPLEKGLKQKSIFYKSQRITNTRKLMESILYWTGGQPFLTQKLCQLISSKRRRVYNFSSPSLQNQSAENLEKRLVADIVKKHIINNWKDNDKPEHFSTINKSFLEIKDSAKRKRLLRTYQQILNKKKVIVQDSSEETELLLTGLVIKQGKYLKAFNPIYTEVFDENWIDSLLLRKAPQFLPLYTKKINALRKFIRTYKLKIIYSLIGMTVLGIIAGCLVGILIWIKQSYPEVFILQNTQNYEQLERKNIQRKTVNSEQEKDNLWEFVRKALGIGATEAPSAKRGTTTPQSTPKFQDLETFNLPEERKNQDLLDPQSSLILPKTFPPETEFFDEEIFDVPKEDIPTQTRSKSSVTLPISLSTSIDEKSQPFTVSRLKQAQPVFTRKEWQIITQQFRNTPFLGKKGISPFESNFFPIANGISRHSSALQQGGAGLSRWALLLVEKDKLGNYYAIDTRQVQVLGQDLSSLHTDEPYEVWRTRFVVQIAFPHLVDGGRVAKRHVLLEGECPQKFNSKRQFAMKRLWFSDYDREGNQVTIQQIDEKIRLLEPQGSQIKYEVLVSACEAAYDYPRYLELLVEGQKPSNNRVFDK</sequence>
<dbReference type="Pfam" id="PF14516">
    <property type="entry name" value="AAA_35"/>
    <property type="match status" value="1"/>
</dbReference>
<dbReference type="InterPro" id="IPR027417">
    <property type="entry name" value="P-loop_NTPase"/>
</dbReference>
<evidence type="ECO:0000256" key="1">
    <source>
        <dbReference type="SAM" id="Phobius"/>
    </source>
</evidence>
<dbReference type="AlphaFoldDB" id="A0A928VTY8"/>
<accession>A0A928VTY8</accession>
<dbReference type="RefSeq" id="WP_264320359.1">
    <property type="nucleotide sequence ID" value="NZ_JADEXN010000055.1"/>
</dbReference>
<keyword evidence="1" id="KW-1133">Transmembrane helix</keyword>
<protein>
    <submittedName>
        <fullName evidence="2">AAA-like domain-containing protein</fullName>
    </submittedName>
</protein>
<evidence type="ECO:0000313" key="2">
    <source>
        <dbReference type="EMBL" id="MBE9040101.1"/>
    </source>
</evidence>
<dbReference type="Proteomes" id="UP000621799">
    <property type="component" value="Unassembled WGS sequence"/>
</dbReference>
<gene>
    <name evidence="2" type="ORF">IQ235_04750</name>
</gene>
<dbReference type="SUPFAM" id="SSF52540">
    <property type="entry name" value="P-loop containing nucleoside triphosphate hydrolases"/>
    <property type="match status" value="1"/>
</dbReference>
<keyword evidence="1" id="KW-0812">Transmembrane</keyword>
<keyword evidence="3" id="KW-1185">Reference proteome</keyword>
<evidence type="ECO:0000313" key="3">
    <source>
        <dbReference type="Proteomes" id="UP000621799"/>
    </source>
</evidence>